<feature type="region of interest" description="Disordered" evidence="7">
    <location>
        <begin position="241"/>
        <end position="262"/>
    </location>
</feature>
<dbReference type="InterPro" id="IPR004827">
    <property type="entry name" value="bZIP"/>
</dbReference>
<feature type="compositionally biased region" description="Basic and acidic residues" evidence="7">
    <location>
        <begin position="317"/>
        <end position="331"/>
    </location>
</feature>
<dbReference type="CDD" id="cd14705">
    <property type="entry name" value="bZIP_Zip1"/>
    <property type="match status" value="1"/>
</dbReference>
<dbReference type="SUPFAM" id="SSF57959">
    <property type="entry name" value="Leucine zipper domain"/>
    <property type="match status" value="1"/>
</dbReference>
<sequence length="442" mass="49915">MENYHNPDTIDSIKALQGYIDSGFISTSDLQNELEFWSKASVKSDSNFISNNEEVKSVKISNPFVFNTKKQKSQVPSNEHNVNEASGQDHQQKTSKNRSVIDRVLDMNKVQSRDDHHSFFNQDEQANNSSSPLGKYPSNFQFNPSENAHTSGSLNQIFSQTKGILGAILSEQYMIPPSNGTAHNNEQLNHHPMEINNKFSNSDYSPPNLPPAGHFHVKESNFEAQDTSKDSNQSISAFVESHKNKNQKSTGPPSSNPSERFSKSTIQSFMRIKEAATRLISEISGGQVTSESPSSKAYEDSKHYKKDSSSNPSTKRKITENEYEDLPHADPESSDLAAEDKKITTEEERRRRNTAASARFRVKKKLKEQMLEQRNSEMSLRLQEMEKKIKKVTMENRWLKSIVVEKEPNSLITKGCPCHHPNGFSSTECLDQDDSCPTDFDL</sequence>
<feature type="region of interest" description="Disordered" evidence="7">
    <location>
        <begin position="119"/>
        <end position="152"/>
    </location>
</feature>
<feature type="compositionally biased region" description="Basic and acidic residues" evidence="7">
    <location>
        <begin position="297"/>
        <end position="308"/>
    </location>
</feature>
<keyword evidence="4" id="KW-0804">Transcription</keyword>
<evidence type="ECO:0000313" key="9">
    <source>
        <dbReference type="EMBL" id="OLY78001.1"/>
    </source>
</evidence>
<dbReference type="GO" id="GO:0001228">
    <property type="term" value="F:DNA-binding transcription activator activity, RNA polymerase II-specific"/>
    <property type="evidence" value="ECO:0007669"/>
    <property type="project" value="TreeGrafter"/>
</dbReference>
<keyword evidence="3" id="KW-0238">DNA-binding</keyword>
<feature type="compositionally biased region" description="Basic and acidic residues" evidence="7">
    <location>
        <begin position="338"/>
        <end position="350"/>
    </location>
</feature>
<evidence type="ECO:0000256" key="4">
    <source>
        <dbReference type="ARBA" id="ARBA00023163"/>
    </source>
</evidence>
<evidence type="ECO:0000313" key="10">
    <source>
        <dbReference type="Proteomes" id="UP000187455"/>
    </source>
</evidence>
<dbReference type="STRING" id="133383.A0A1R0GM85"/>
<reference evidence="9 10" key="1">
    <citation type="journal article" date="2016" name="Mol. Biol. Evol.">
        <title>Genome-Wide Survey of Gut Fungi (Harpellales) Reveals the First Horizontally Transferred Ubiquitin Gene from a Mosquito Host.</title>
        <authorList>
            <person name="Wang Y."/>
            <person name="White M.M."/>
            <person name="Kvist S."/>
            <person name="Moncalvo J.M."/>
        </authorList>
    </citation>
    <scope>NUCLEOTIDE SEQUENCE [LARGE SCALE GENOMIC DNA]</scope>
    <source>
        <strain evidence="9 10">ALG-7-W6</strain>
    </source>
</reference>
<name>A0A1R0GM85_9FUNG</name>
<gene>
    <name evidence="9" type="ORF">AYI68_g7960</name>
</gene>
<keyword evidence="10" id="KW-1185">Reference proteome</keyword>
<feature type="region of interest" description="Disordered" evidence="7">
    <location>
        <begin position="284"/>
        <end position="356"/>
    </location>
</feature>
<feature type="compositionally biased region" description="Polar residues" evidence="7">
    <location>
        <begin position="284"/>
        <end position="295"/>
    </location>
</feature>
<proteinExistence type="predicted"/>
<feature type="domain" description="BZIP" evidence="8">
    <location>
        <begin position="349"/>
        <end position="363"/>
    </location>
</feature>
<feature type="compositionally biased region" description="Polar residues" evidence="7">
    <location>
        <begin position="247"/>
        <end position="262"/>
    </location>
</feature>
<keyword evidence="2" id="KW-0805">Transcription regulation</keyword>
<evidence type="ECO:0000256" key="1">
    <source>
        <dbReference type="ARBA" id="ARBA00004123"/>
    </source>
</evidence>
<evidence type="ECO:0000256" key="3">
    <source>
        <dbReference type="ARBA" id="ARBA00023125"/>
    </source>
</evidence>
<dbReference type="GO" id="GO:0005634">
    <property type="term" value="C:nucleus"/>
    <property type="evidence" value="ECO:0007669"/>
    <property type="project" value="UniProtKB-SubCell"/>
</dbReference>
<evidence type="ECO:0000256" key="5">
    <source>
        <dbReference type="ARBA" id="ARBA00023242"/>
    </source>
</evidence>
<dbReference type="GO" id="GO:0000977">
    <property type="term" value="F:RNA polymerase II transcription regulatory region sequence-specific DNA binding"/>
    <property type="evidence" value="ECO:0007669"/>
    <property type="project" value="TreeGrafter"/>
</dbReference>
<dbReference type="PANTHER" id="PTHR13044:SF14">
    <property type="entry name" value="CRYPTOCEPHAL, ISOFORM A"/>
    <property type="match status" value="1"/>
</dbReference>
<comment type="subcellular location">
    <subcellularLocation>
        <location evidence="1">Nucleus</location>
    </subcellularLocation>
</comment>
<dbReference type="PANTHER" id="PTHR13044">
    <property type="entry name" value="ACTIVATING TRANSCRIPTION FACTOR ATF 4/5"/>
    <property type="match status" value="1"/>
</dbReference>
<keyword evidence="6" id="KW-0175">Coiled coil</keyword>
<comment type="caution">
    <text evidence="9">The sequence shown here is derived from an EMBL/GenBank/DDBJ whole genome shotgun (WGS) entry which is preliminary data.</text>
</comment>
<feature type="coiled-coil region" evidence="6">
    <location>
        <begin position="368"/>
        <end position="395"/>
    </location>
</feature>
<dbReference type="Proteomes" id="UP000187455">
    <property type="component" value="Unassembled WGS sequence"/>
</dbReference>
<dbReference type="PROSITE" id="PS00036">
    <property type="entry name" value="BZIP_BASIC"/>
    <property type="match status" value="1"/>
</dbReference>
<organism evidence="9 10">
    <name type="scientific">Smittium mucronatum</name>
    <dbReference type="NCBI Taxonomy" id="133383"/>
    <lineage>
        <taxon>Eukaryota</taxon>
        <taxon>Fungi</taxon>
        <taxon>Fungi incertae sedis</taxon>
        <taxon>Zoopagomycota</taxon>
        <taxon>Kickxellomycotina</taxon>
        <taxon>Harpellomycetes</taxon>
        <taxon>Harpellales</taxon>
        <taxon>Legeriomycetaceae</taxon>
        <taxon>Smittium</taxon>
    </lineage>
</organism>
<dbReference type="EMBL" id="LSSL01007430">
    <property type="protein sequence ID" value="OLY78001.1"/>
    <property type="molecule type" value="Genomic_DNA"/>
</dbReference>
<accession>A0A1R0GM85</accession>
<feature type="region of interest" description="Disordered" evidence="7">
    <location>
        <begin position="193"/>
        <end position="215"/>
    </location>
</feature>
<dbReference type="OrthoDB" id="1939598at2759"/>
<dbReference type="Gene3D" id="1.20.5.170">
    <property type="match status" value="1"/>
</dbReference>
<evidence type="ECO:0000256" key="7">
    <source>
        <dbReference type="SAM" id="MobiDB-lite"/>
    </source>
</evidence>
<dbReference type="Pfam" id="PF07716">
    <property type="entry name" value="bZIP_2"/>
    <property type="match status" value="1"/>
</dbReference>
<feature type="compositionally biased region" description="Polar residues" evidence="7">
    <location>
        <begin position="73"/>
        <end position="89"/>
    </location>
</feature>
<evidence type="ECO:0000259" key="8">
    <source>
        <dbReference type="PROSITE" id="PS00036"/>
    </source>
</evidence>
<evidence type="ECO:0000256" key="2">
    <source>
        <dbReference type="ARBA" id="ARBA00023015"/>
    </source>
</evidence>
<dbReference type="InterPro" id="IPR046347">
    <property type="entry name" value="bZIP_sf"/>
</dbReference>
<feature type="region of interest" description="Disordered" evidence="7">
    <location>
        <begin position="70"/>
        <end position="100"/>
    </location>
</feature>
<evidence type="ECO:0000256" key="6">
    <source>
        <dbReference type="SAM" id="Coils"/>
    </source>
</evidence>
<protein>
    <submittedName>
        <fullName evidence="9">Regulatory protein cys-3</fullName>
    </submittedName>
</protein>
<dbReference type="AlphaFoldDB" id="A0A1R0GM85"/>
<keyword evidence="5" id="KW-0539">Nucleus</keyword>